<name>A0ABQ5FDY4_9ASTR</name>
<feature type="region of interest" description="Disordered" evidence="2">
    <location>
        <begin position="184"/>
        <end position="204"/>
    </location>
</feature>
<dbReference type="SUPFAM" id="SSF57756">
    <property type="entry name" value="Retrovirus zinc finger-like domains"/>
    <property type="match status" value="1"/>
</dbReference>
<sequence length="294" mass="33955">MGTPLPSLEWSWIPKFSALAGRPFDIWLLISGDGMVIHCHIALLSTVEVLAQLLGLRWFEKMESVFHIRNCAESCQVKHVTCSLLDGALTRWNYYLYTIRLDVAYETTKEELKKMLTDEYCPRNVIQKVETDLWNLTVKGIDVIWGLIDDIQGKVTFSRLSKIQEEIHMAHKLMDQVVRAKASTDADNKRKWEDNQEGNHCQQQNKRHEVVRVYAGGTSNKTRYARTLPLCDKCNLYHYPGPCPTQCGNCRKIGHQARDCWTPTSMTRYECGENGHTRKYCPNLEDHNEADRAY</sequence>
<proteinExistence type="predicted"/>
<feature type="compositionally biased region" description="Basic and acidic residues" evidence="2">
    <location>
        <begin position="184"/>
        <end position="194"/>
    </location>
</feature>
<reference evidence="4" key="2">
    <citation type="submission" date="2022-01" db="EMBL/GenBank/DDBJ databases">
        <authorList>
            <person name="Yamashiro T."/>
            <person name="Shiraishi A."/>
            <person name="Satake H."/>
            <person name="Nakayama K."/>
        </authorList>
    </citation>
    <scope>NUCLEOTIDE SEQUENCE</scope>
</reference>
<evidence type="ECO:0000256" key="1">
    <source>
        <dbReference type="PROSITE-ProRule" id="PRU00047"/>
    </source>
</evidence>
<keyword evidence="5" id="KW-1185">Reference proteome</keyword>
<evidence type="ECO:0000259" key="3">
    <source>
        <dbReference type="PROSITE" id="PS50158"/>
    </source>
</evidence>
<dbReference type="SMART" id="SM00343">
    <property type="entry name" value="ZnF_C2HC"/>
    <property type="match status" value="2"/>
</dbReference>
<dbReference type="PROSITE" id="PS50158">
    <property type="entry name" value="ZF_CCHC"/>
    <property type="match status" value="1"/>
</dbReference>
<keyword evidence="1" id="KW-0479">Metal-binding</keyword>
<evidence type="ECO:0000256" key="2">
    <source>
        <dbReference type="SAM" id="MobiDB-lite"/>
    </source>
</evidence>
<dbReference type="InterPro" id="IPR036875">
    <property type="entry name" value="Znf_CCHC_sf"/>
</dbReference>
<comment type="caution">
    <text evidence="4">The sequence shown here is derived from an EMBL/GenBank/DDBJ whole genome shotgun (WGS) entry which is preliminary data.</text>
</comment>
<accession>A0ABQ5FDY4</accession>
<dbReference type="Proteomes" id="UP001151760">
    <property type="component" value="Unassembled WGS sequence"/>
</dbReference>
<keyword evidence="1" id="KW-0862">Zinc</keyword>
<keyword evidence="4" id="KW-0695">RNA-directed DNA polymerase</keyword>
<keyword evidence="1" id="KW-0863">Zinc-finger</keyword>
<keyword evidence="4" id="KW-0548">Nucleotidyltransferase</keyword>
<reference evidence="4" key="1">
    <citation type="journal article" date="2022" name="Int. J. Mol. Sci.">
        <title>Draft Genome of Tanacetum Coccineum: Genomic Comparison of Closely Related Tanacetum-Family Plants.</title>
        <authorList>
            <person name="Yamashiro T."/>
            <person name="Shiraishi A."/>
            <person name="Nakayama K."/>
            <person name="Satake H."/>
        </authorList>
    </citation>
    <scope>NUCLEOTIDE SEQUENCE</scope>
</reference>
<evidence type="ECO:0000313" key="5">
    <source>
        <dbReference type="Proteomes" id="UP001151760"/>
    </source>
</evidence>
<dbReference type="InterPro" id="IPR001878">
    <property type="entry name" value="Znf_CCHC"/>
</dbReference>
<keyword evidence="4" id="KW-0808">Transferase</keyword>
<organism evidence="4 5">
    <name type="scientific">Tanacetum coccineum</name>
    <dbReference type="NCBI Taxonomy" id="301880"/>
    <lineage>
        <taxon>Eukaryota</taxon>
        <taxon>Viridiplantae</taxon>
        <taxon>Streptophyta</taxon>
        <taxon>Embryophyta</taxon>
        <taxon>Tracheophyta</taxon>
        <taxon>Spermatophyta</taxon>
        <taxon>Magnoliopsida</taxon>
        <taxon>eudicotyledons</taxon>
        <taxon>Gunneridae</taxon>
        <taxon>Pentapetalae</taxon>
        <taxon>asterids</taxon>
        <taxon>campanulids</taxon>
        <taxon>Asterales</taxon>
        <taxon>Asteraceae</taxon>
        <taxon>Asteroideae</taxon>
        <taxon>Anthemideae</taxon>
        <taxon>Anthemidinae</taxon>
        <taxon>Tanacetum</taxon>
    </lineage>
</organism>
<protein>
    <submittedName>
        <fullName evidence="4">Reverse transcriptase domain-containing protein</fullName>
    </submittedName>
</protein>
<evidence type="ECO:0000313" key="4">
    <source>
        <dbReference type="EMBL" id="GJT60957.1"/>
    </source>
</evidence>
<dbReference type="EMBL" id="BQNB010017246">
    <property type="protein sequence ID" value="GJT60957.1"/>
    <property type="molecule type" value="Genomic_DNA"/>
</dbReference>
<dbReference type="Gene3D" id="4.10.60.10">
    <property type="entry name" value="Zinc finger, CCHC-type"/>
    <property type="match status" value="1"/>
</dbReference>
<feature type="domain" description="CCHC-type" evidence="3">
    <location>
        <begin position="247"/>
        <end position="260"/>
    </location>
</feature>
<dbReference type="GO" id="GO:0003964">
    <property type="term" value="F:RNA-directed DNA polymerase activity"/>
    <property type="evidence" value="ECO:0007669"/>
    <property type="project" value="UniProtKB-KW"/>
</dbReference>
<gene>
    <name evidence="4" type="ORF">Tco_1004490</name>
</gene>